<dbReference type="Pfam" id="PF00274">
    <property type="entry name" value="Glycolytic"/>
    <property type="match status" value="1"/>
</dbReference>
<evidence type="ECO:0000256" key="2">
    <source>
        <dbReference type="ARBA" id="ARBA00010387"/>
    </source>
</evidence>
<evidence type="ECO:0000256" key="3">
    <source>
        <dbReference type="ARBA" id="ARBA00013068"/>
    </source>
</evidence>
<dbReference type="AlphaFoldDB" id="A0A0K0Y669"/>
<comment type="similarity">
    <text evidence="2">Belongs to the class I fructose-bisphosphate aldolase family.</text>
</comment>
<evidence type="ECO:0000256" key="6">
    <source>
        <dbReference type="ARBA" id="ARBA00029799"/>
    </source>
</evidence>
<evidence type="ECO:0000256" key="4">
    <source>
        <dbReference type="ARBA" id="ARBA00023152"/>
    </source>
</evidence>
<dbReference type="SUPFAM" id="SSF51569">
    <property type="entry name" value="Aldolase"/>
    <property type="match status" value="1"/>
</dbReference>
<name>A0A0K0Y669_9RHOB</name>
<dbReference type="InterPro" id="IPR000741">
    <property type="entry name" value="FBA_I"/>
</dbReference>
<evidence type="ECO:0000313" key="7">
    <source>
        <dbReference type="EMBL" id="AKS46473.1"/>
    </source>
</evidence>
<proteinExistence type="inferred from homology"/>
<dbReference type="PANTHER" id="PTHR11627">
    <property type="entry name" value="FRUCTOSE-BISPHOSPHATE ALDOLASE"/>
    <property type="match status" value="1"/>
</dbReference>
<dbReference type="GO" id="GO:0004332">
    <property type="term" value="F:fructose-bisphosphate aldolase activity"/>
    <property type="evidence" value="ECO:0007669"/>
    <property type="project" value="UniProtKB-EC"/>
</dbReference>
<reference evidence="7 8" key="1">
    <citation type="journal article" date="2015" name="Genome Announc.">
        <title>Closed Genome Sequence of Octadecabacter temperatus SB1, the First Mesophilic Species of the Genus Octadecabacter.</title>
        <authorList>
            <person name="Voget S."/>
            <person name="Billerbeck S."/>
            <person name="Simon M."/>
            <person name="Daniel R."/>
        </authorList>
    </citation>
    <scope>NUCLEOTIDE SEQUENCE [LARGE SCALE GENOMIC DNA]</scope>
    <source>
        <strain evidence="7 8">SB1</strain>
    </source>
</reference>
<dbReference type="STRING" id="1458307.OSB_19330"/>
<sequence length="301" mass="32294">MLDMTSAKGAMTDKIRNGQGFIAALDQSGGSTPKALKAYGVSEDAYSNDDQMFDLIHEMRARIVNAPSFTGEKVIGAILFEMTMERMIGGKPSAAALWEDNGVVPFLKIDKGLEDEADGVQMLKPIPNLDNLLERAVAHGIFGTKERSVINAASATGIEAIVAQQFELGAQVKSHGLMPILEPEINITIADKAEAEDMLRDTLLRHLDTLPDGEQVMLKLSLPEVAGQYKAVADHPACLKVVALSGGYSRDEANERLSQNPSIIASFSRALTEGLTAPQSDSAFNSTLARTIDSIYTASIT</sequence>
<dbReference type="UniPathway" id="UPA00109">
    <property type="reaction ID" value="UER00183"/>
</dbReference>
<dbReference type="GO" id="GO:0006096">
    <property type="term" value="P:glycolytic process"/>
    <property type="evidence" value="ECO:0007669"/>
    <property type="project" value="UniProtKB-UniPathway"/>
</dbReference>
<dbReference type="EC" id="4.1.2.13" evidence="3"/>
<dbReference type="KEGG" id="otm:OSB_19330"/>
<dbReference type="InterPro" id="IPR013785">
    <property type="entry name" value="Aldolase_TIM"/>
</dbReference>
<comment type="pathway">
    <text evidence="1">Carbohydrate degradation; glycolysis; D-glyceraldehyde 3-phosphate and glycerone phosphate from D-glucose: step 4/4.</text>
</comment>
<dbReference type="PATRIC" id="fig|1458307.3.peg.1948"/>
<evidence type="ECO:0000256" key="5">
    <source>
        <dbReference type="ARBA" id="ARBA00023239"/>
    </source>
</evidence>
<evidence type="ECO:0000256" key="1">
    <source>
        <dbReference type="ARBA" id="ARBA00004714"/>
    </source>
</evidence>
<accession>A0A0K0Y669</accession>
<dbReference type="EMBL" id="CP012160">
    <property type="protein sequence ID" value="AKS46473.1"/>
    <property type="molecule type" value="Genomic_DNA"/>
</dbReference>
<keyword evidence="5 7" id="KW-0456">Lyase</keyword>
<dbReference type="Proteomes" id="UP000067444">
    <property type="component" value="Chromosome"/>
</dbReference>
<evidence type="ECO:0000313" key="8">
    <source>
        <dbReference type="Proteomes" id="UP000067444"/>
    </source>
</evidence>
<dbReference type="NCBIfam" id="NF003784">
    <property type="entry name" value="PRK05377.1"/>
    <property type="match status" value="1"/>
</dbReference>
<keyword evidence="4" id="KW-0324">Glycolysis</keyword>
<gene>
    <name evidence="7" type="primary">fda</name>
    <name evidence="7" type="ORF">OSB_19330</name>
</gene>
<organism evidence="7 8">
    <name type="scientific">Octadecabacter temperatus</name>
    <dbReference type="NCBI Taxonomy" id="1458307"/>
    <lineage>
        <taxon>Bacteria</taxon>
        <taxon>Pseudomonadati</taxon>
        <taxon>Pseudomonadota</taxon>
        <taxon>Alphaproteobacteria</taxon>
        <taxon>Rhodobacterales</taxon>
        <taxon>Roseobacteraceae</taxon>
        <taxon>Octadecabacter</taxon>
    </lineage>
</organism>
<dbReference type="RefSeq" id="WP_082166448.1">
    <property type="nucleotide sequence ID" value="NZ_CP012160.1"/>
</dbReference>
<dbReference type="Gene3D" id="3.20.20.70">
    <property type="entry name" value="Aldolase class I"/>
    <property type="match status" value="1"/>
</dbReference>
<protein>
    <recommendedName>
        <fullName evidence="3">fructose-bisphosphate aldolase</fullName>
        <ecNumber evidence="3">4.1.2.13</ecNumber>
    </recommendedName>
    <alternativeName>
        <fullName evidence="6">Fructose-bisphosphate aldolase class I</fullName>
    </alternativeName>
</protein>
<keyword evidence="8" id="KW-1185">Reference proteome</keyword>